<reference evidence="9" key="1">
    <citation type="journal article" date="2019" name="PLoS Negl. Trop. Dis.">
        <title>Revisiting the worldwide diversity of Leptospira species in the environment.</title>
        <authorList>
            <person name="Vincent A.T."/>
            <person name="Schiettekatte O."/>
            <person name="Bourhy P."/>
            <person name="Veyrier F.J."/>
            <person name="Picardeau M."/>
        </authorList>
    </citation>
    <scope>NUCLEOTIDE SEQUENCE [LARGE SCALE GENOMIC DNA]</scope>
    <source>
        <strain evidence="9">201702476</strain>
    </source>
</reference>
<dbReference type="PANTHER" id="PTHR43523">
    <property type="entry name" value="GLUCOSE-1-PHOSPHATE ADENYLYLTRANSFERASE-RELATED"/>
    <property type="match status" value="1"/>
</dbReference>
<evidence type="ECO:0000256" key="4">
    <source>
        <dbReference type="ARBA" id="ARBA00022695"/>
    </source>
</evidence>
<dbReference type="GO" id="GO:0005524">
    <property type="term" value="F:ATP binding"/>
    <property type="evidence" value="ECO:0007669"/>
    <property type="project" value="UniProtKB-KW"/>
</dbReference>
<dbReference type="Proteomes" id="UP000297693">
    <property type="component" value="Unassembled WGS sequence"/>
</dbReference>
<evidence type="ECO:0000313" key="10">
    <source>
        <dbReference type="Proteomes" id="UP000297693"/>
    </source>
</evidence>
<dbReference type="SUPFAM" id="SSF53448">
    <property type="entry name" value="Nucleotide-diphospho-sugar transferases"/>
    <property type="match status" value="1"/>
</dbReference>
<name>A0A4R9K030_9LEPT</name>
<gene>
    <name evidence="9" type="ORF">EHQ58_13340</name>
</gene>
<dbReference type="OrthoDB" id="9801810at2"/>
<keyword evidence="7" id="KW-0119">Carbohydrate metabolism</keyword>
<dbReference type="GO" id="GO:0005978">
    <property type="term" value="P:glycogen biosynthetic process"/>
    <property type="evidence" value="ECO:0007669"/>
    <property type="project" value="InterPro"/>
</dbReference>
<dbReference type="InterPro" id="IPR011004">
    <property type="entry name" value="Trimer_LpxA-like_sf"/>
</dbReference>
<dbReference type="PROSITE" id="PS00809">
    <property type="entry name" value="ADP_GLC_PYROPHOSPH_2"/>
    <property type="match status" value="1"/>
</dbReference>
<dbReference type="Pfam" id="PF25247">
    <property type="entry name" value="LbH_GLGC"/>
    <property type="match status" value="1"/>
</dbReference>
<keyword evidence="6" id="KW-0067">ATP-binding</keyword>
<evidence type="ECO:0000256" key="6">
    <source>
        <dbReference type="ARBA" id="ARBA00022840"/>
    </source>
</evidence>
<dbReference type="InterPro" id="IPR005835">
    <property type="entry name" value="NTP_transferase_dom"/>
</dbReference>
<dbReference type="Gene3D" id="2.160.10.10">
    <property type="entry name" value="Hexapeptide repeat proteins"/>
    <property type="match status" value="1"/>
</dbReference>
<evidence type="ECO:0000256" key="5">
    <source>
        <dbReference type="ARBA" id="ARBA00022741"/>
    </source>
</evidence>
<sequence>MRFQEDSIDCVDFILKKDEVLTVILGGGKGTRLLPLTEKRSKPAVSFGGKYRLIDIPISNSLNSGFEKIFVLTQFNSYSLNRHVHRTYASNSIHQKSFVEIIAAEQTVSSVNWFEGTADAVRKVLPYIREQLPKYVLILSGDQLYNMDLADFMQNHLIDPETEISVACNAVPEDQVYGLGIVQTGVGGFIQEFIEKPQDLSQVESCRQADGKYLANMGIYIFNTRTLIEVLEDQSMTDFGKEILPKAIREKKVKAYNYDGYWEDIGTIRAFYDANLMLTDDIPKFNLYLEKTPFYTRARSLPPTKINNAIVNRALISEGTILDHCEIHRSVIGVRQFIARGSKIYDSVIMGLNHYGGFDRKSGKIPNGIGQDCEIRNAIVDKDCAIGTGVKLLNRNQYTEYEDEFVRIRDGIIVVPRHTKIPDGYEI</sequence>
<evidence type="ECO:0000256" key="1">
    <source>
        <dbReference type="ARBA" id="ARBA00010443"/>
    </source>
</evidence>
<dbReference type="PROSITE" id="PS00808">
    <property type="entry name" value="ADP_GLC_PYROPHOSPH_1"/>
    <property type="match status" value="1"/>
</dbReference>
<dbReference type="CDD" id="cd02508">
    <property type="entry name" value="ADP_Glucose_PP"/>
    <property type="match status" value="1"/>
</dbReference>
<keyword evidence="10" id="KW-1185">Reference proteome</keyword>
<evidence type="ECO:0000256" key="3">
    <source>
        <dbReference type="ARBA" id="ARBA00022679"/>
    </source>
</evidence>
<keyword evidence="3 9" id="KW-0808">Transferase</keyword>
<evidence type="ECO:0000259" key="8">
    <source>
        <dbReference type="Pfam" id="PF00483"/>
    </source>
</evidence>
<dbReference type="InterPro" id="IPR011831">
    <property type="entry name" value="ADP-Glc_PPase"/>
</dbReference>
<organism evidence="9 10">
    <name type="scientific">Leptospira ognonensis</name>
    <dbReference type="NCBI Taxonomy" id="2484945"/>
    <lineage>
        <taxon>Bacteria</taxon>
        <taxon>Pseudomonadati</taxon>
        <taxon>Spirochaetota</taxon>
        <taxon>Spirochaetia</taxon>
        <taxon>Leptospirales</taxon>
        <taxon>Leptospiraceae</taxon>
        <taxon>Leptospira</taxon>
    </lineage>
</organism>
<proteinExistence type="inferred from homology"/>
<protein>
    <submittedName>
        <fullName evidence="9">Glucose-1-phosphate adenylyltransferase</fullName>
    </submittedName>
</protein>
<dbReference type="GO" id="GO:0008878">
    <property type="term" value="F:glucose-1-phosphate adenylyltransferase activity"/>
    <property type="evidence" value="ECO:0007669"/>
    <property type="project" value="InterPro"/>
</dbReference>
<dbReference type="Pfam" id="PF00483">
    <property type="entry name" value="NTP_transferase"/>
    <property type="match status" value="1"/>
</dbReference>
<evidence type="ECO:0000313" key="9">
    <source>
        <dbReference type="EMBL" id="TGL57278.1"/>
    </source>
</evidence>
<keyword evidence="2" id="KW-0321">Glycogen metabolism</keyword>
<dbReference type="RefSeq" id="WP_135624400.1">
    <property type="nucleotide sequence ID" value="NZ_RQGD01000035.1"/>
</dbReference>
<dbReference type="InterPro" id="IPR005836">
    <property type="entry name" value="ADP_Glu_pyroP_CS"/>
</dbReference>
<dbReference type="EMBL" id="RQGD01000035">
    <property type="protein sequence ID" value="TGL57278.1"/>
    <property type="molecule type" value="Genomic_DNA"/>
</dbReference>
<dbReference type="AlphaFoldDB" id="A0A4R9K030"/>
<dbReference type="CDD" id="cd04651">
    <property type="entry name" value="LbH_G1P_AT_C"/>
    <property type="match status" value="1"/>
</dbReference>
<evidence type="ECO:0000256" key="7">
    <source>
        <dbReference type="ARBA" id="ARBA00023277"/>
    </source>
</evidence>
<comment type="similarity">
    <text evidence="1">Belongs to the bacterial/plant glucose-1-phosphate adenylyltransferase family.</text>
</comment>
<dbReference type="InterPro" id="IPR029044">
    <property type="entry name" value="Nucleotide-diphossugar_trans"/>
</dbReference>
<accession>A0A4R9K030</accession>
<dbReference type="Gene3D" id="3.90.550.10">
    <property type="entry name" value="Spore Coat Polysaccharide Biosynthesis Protein SpsA, Chain A"/>
    <property type="match status" value="1"/>
</dbReference>
<evidence type="ECO:0000256" key="2">
    <source>
        <dbReference type="ARBA" id="ARBA00022600"/>
    </source>
</evidence>
<dbReference type="PANTHER" id="PTHR43523:SF12">
    <property type="entry name" value="GLUCOSE-1-PHOSPHATE ADENYLYLTRANSFERASE LARGE SUBUNIT 1, CHLOROPLASTIC-RELATED"/>
    <property type="match status" value="1"/>
</dbReference>
<keyword evidence="5" id="KW-0547">Nucleotide-binding</keyword>
<feature type="domain" description="Nucleotidyl transferase" evidence="8">
    <location>
        <begin position="22"/>
        <end position="279"/>
    </location>
</feature>
<comment type="caution">
    <text evidence="9">The sequence shown here is derived from an EMBL/GenBank/DDBJ whole genome shotgun (WGS) entry which is preliminary data.</text>
</comment>
<keyword evidence="4 9" id="KW-0548">Nucleotidyltransferase</keyword>
<dbReference type="SUPFAM" id="SSF51161">
    <property type="entry name" value="Trimeric LpxA-like enzymes"/>
    <property type="match status" value="1"/>
</dbReference>